<keyword evidence="1" id="KW-0812">Transmembrane</keyword>
<keyword evidence="3" id="KW-1185">Reference proteome</keyword>
<gene>
    <name evidence="2" type="ORF">PoB_004174700</name>
</gene>
<evidence type="ECO:0000313" key="2">
    <source>
        <dbReference type="EMBL" id="GFO15242.1"/>
    </source>
</evidence>
<feature type="transmembrane region" description="Helical" evidence="1">
    <location>
        <begin position="168"/>
        <end position="196"/>
    </location>
</feature>
<comment type="caution">
    <text evidence="2">The sequence shown here is derived from an EMBL/GenBank/DDBJ whole genome shotgun (WGS) entry which is preliminary data.</text>
</comment>
<keyword evidence="1" id="KW-1133">Transmembrane helix</keyword>
<dbReference type="EMBL" id="BLXT01004605">
    <property type="protein sequence ID" value="GFO15242.1"/>
    <property type="molecule type" value="Genomic_DNA"/>
</dbReference>
<protein>
    <submittedName>
        <fullName evidence="2">Uncharacterized protein</fullName>
    </submittedName>
</protein>
<dbReference type="Proteomes" id="UP000735302">
    <property type="component" value="Unassembled WGS sequence"/>
</dbReference>
<proteinExistence type="predicted"/>
<name>A0AAV4B814_9GAST</name>
<evidence type="ECO:0000256" key="1">
    <source>
        <dbReference type="SAM" id="Phobius"/>
    </source>
</evidence>
<organism evidence="2 3">
    <name type="scientific">Plakobranchus ocellatus</name>
    <dbReference type="NCBI Taxonomy" id="259542"/>
    <lineage>
        <taxon>Eukaryota</taxon>
        <taxon>Metazoa</taxon>
        <taxon>Spiralia</taxon>
        <taxon>Lophotrochozoa</taxon>
        <taxon>Mollusca</taxon>
        <taxon>Gastropoda</taxon>
        <taxon>Heterobranchia</taxon>
        <taxon>Euthyneura</taxon>
        <taxon>Panpulmonata</taxon>
        <taxon>Sacoglossa</taxon>
        <taxon>Placobranchoidea</taxon>
        <taxon>Plakobranchidae</taxon>
        <taxon>Plakobranchus</taxon>
    </lineage>
</organism>
<feature type="transmembrane region" description="Helical" evidence="1">
    <location>
        <begin position="39"/>
        <end position="59"/>
    </location>
</feature>
<accession>A0AAV4B814</accession>
<sequence length="259" mass="28301">MKSIGLSLVSCLGLLALDLTHLLSLPANSTEGLTLWTLPAWKAVLLTGLVLAVVLKVVQTAKGPDKLPMMSEAEKPMEKLSLPLLSNCITVFTFLVACTQGPDDPTLHDLWCCGSSMILACLQKDSLLLSHLTKGERQVAPTIAASSAVLSLATLARSRLWWSHWPAGIWSLLGGVFEVILVLLLAPIFYCTWVLLWKAEVVSEPAVVFLTPYSVLLVLLASCYTAWVLAVAALVTGVWMMMYRLPMVPYSLDPTIYYR</sequence>
<keyword evidence="1" id="KW-0472">Membrane</keyword>
<dbReference type="AlphaFoldDB" id="A0AAV4B814"/>
<evidence type="ECO:0000313" key="3">
    <source>
        <dbReference type="Proteomes" id="UP000735302"/>
    </source>
</evidence>
<reference evidence="2 3" key="1">
    <citation type="journal article" date="2021" name="Elife">
        <title>Chloroplast acquisition without the gene transfer in kleptoplastic sea slugs, Plakobranchus ocellatus.</title>
        <authorList>
            <person name="Maeda T."/>
            <person name="Takahashi S."/>
            <person name="Yoshida T."/>
            <person name="Shimamura S."/>
            <person name="Takaki Y."/>
            <person name="Nagai Y."/>
            <person name="Toyoda A."/>
            <person name="Suzuki Y."/>
            <person name="Arimoto A."/>
            <person name="Ishii H."/>
            <person name="Satoh N."/>
            <person name="Nishiyama T."/>
            <person name="Hasebe M."/>
            <person name="Maruyama T."/>
            <person name="Minagawa J."/>
            <person name="Obokata J."/>
            <person name="Shigenobu S."/>
        </authorList>
    </citation>
    <scope>NUCLEOTIDE SEQUENCE [LARGE SCALE GENOMIC DNA]</scope>
</reference>
<feature type="transmembrane region" description="Helical" evidence="1">
    <location>
        <begin position="216"/>
        <end position="242"/>
    </location>
</feature>